<accession>A0A645CBJ3</accession>
<gene>
    <name evidence="2" type="ORF">SDC9_121281</name>
</gene>
<organism evidence="2">
    <name type="scientific">bioreactor metagenome</name>
    <dbReference type="NCBI Taxonomy" id="1076179"/>
    <lineage>
        <taxon>unclassified sequences</taxon>
        <taxon>metagenomes</taxon>
        <taxon>ecological metagenomes</taxon>
    </lineage>
</organism>
<proteinExistence type="predicted"/>
<evidence type="ECO:0008006" key="3">
    <source>
        <dbReference type="Google" id="ProtNLM"/>
    </source>
</evidence>
<comment type="caution">
    <text evidence="2">The sequence shown here is derived from an EMBL/GenBank/DDBJ whole genome shotgun (WGS) entry which is preliminary data.</text>
</comment>
<name>A0A645CBJ3_9ZZZZ</name>
<evidence type="ECO:0000313" key="2">
    <source>
        <dbReference type="EMBL" id="MPM74295.1"/>
    </source>
</evidence>
<dbReference type="AlphaFoldDB" id="A0A645CBJ3"/>
<protein>
    <recommendedName>
        <fullName evidence="3">NAD-specific glutamate dehydrogenase</fullName>
    </recommendedName>
</protein>
<reference evidence="2" key="1">
    <citation type="submission" date="2019-08" db="EMBL/GenBank/DDBJ databases">
        <authorList>
            <person name="Kucharzyk K."/>
            <person name="Murdoch R.W."/>
            <person name="Higgins S."/>
            <person name="Loffler F."/>
        </authorList>
    </citation>
    <scope>NUCLEOTIDE SEQUENCE</scope>
</reference>
<evidence type="ECO:0000256" key="1">
    <source>
        <dbReference type="SAM" id="MobiDB-lite"/>
    </source>
</evidence>
<sequence length="407" mass="40491">MDGDNLPIGDAAGLDVGPDAAAVDNGDVSACGGAVGIGHQIAQVGFMVADGAGLAVGFHGGQVNGGLGHNLVQQGLILGQNALDKGVHGGILGCVIRNQFGSDGAAGLQNQLADSGQLGAGGGQENGLAVLVSDLLRGNGAVGMAVQEGGQTGDVGDDVRGAPGSALLVDPAVAHGDDVAGARGLGGVHSGLHGGIQLLAVVAAAEAVDILAGIILEIGGGRLGDGLGSVDAHIGHLGVAVSNHLVGVEHGLARPQVHEVAADVAALHLLGEIQELIHAVVKFVVAGDGHVIAHLVHDVHDVFALGQRTQSRALHGVAHIGQSHIVGGLEHLGLVGGKARVADAVVHAAVDVVGVQNHDVALIHRSGVGGKTDRGQRHRHDRSQQQGNCLFHLLPPSKSKARAVRTL</sequence>
<dbReference type="EMBL" id="VSSQ01025868">
    <property type="protein sequence ID" value="MPM74295.1"/>
    <property type="molecule type" value="Genomic_DNA"/>
</dbReference>
<feature type="region of interest" description="Disordered" evidence="1">
    <location>
        <begin position="366"/>
        <end position="387"/>
    </location>
</feature>